<dbReference type="Gene3D" id="3.10.450.50">
    <property type="match status" value="1"/>
</dbReference>
<name>A0AAJ0GG78_9PEZI</name>
<dbReference type="Proteomes" id="UP001271007">
    <property type="component" value="Unassembled WGS sequence"/>
</dbReference>
<organism evidence="2 3">
    <name type="scientific">Extremus antarcticus</name>
    <dbReference type="NCBI Taxonomy" id="702011"/>
    <lineage>
        <taxon>Eukaryota</taxon>
        <taxon>Fungi</taxon>
        <taxon>Dikarya</taxon>
        <taxon>Ascomycota</taxon>
        <taxon>Pezizomycotina</taxon>
        <taxon>Dothideomycetes</taxon>
        <taxon>Dothideomycetidae</taxon>
        <taxon>Mycosphaerellales</taxon>
        <taxon>Extremaceae</taxon>
        <taxon>Extremus</taxon>
    </lineage>
</organism>
<proteinExistence type="predicted"/>
<feature type="compositionally biased region" description="Polar residues" evidence="1">
    <location>
        <begin position="319"/>
        <end position="328"/>
    </location>
</feature>
<protein>
    <recommendedName>
        <fullName evidence="4">Pathogen-related protein</fullName>
    </recommendedName>
</protein>
<dbReference type="SUPFAM" id="SSF54427">
    <property type="entry name" value="NTF2-like"/>
    <property type="match status" value="1"/>
</dbReference>
<dbReference type="PANTHER" id="PTHR31723">
    <property type="entry name" value="PATHOGENESIS-RELATED FAMILY PROTEIN"/>
    <property type="match status" value="1"/>
</dbReference>
<dbReference type="InterPro" id="IPR053218">
    <property type="entry name" value="Pathogen-related_defense"/>
</dbReference>
<reference evidence="2" key="1">
    <citation type="submission" date="2023-04" db="EMBL/GenBank/DDBJ databases">
        <title>Black Yeasts Isolated from many extreme environments.</title>
        <authorList>
            <person name="Coleine C."/>
            <person name="Stajich J.E."/>
            <person name="Selbmann L."/>
        </authorList>
    </citation>
    <scope>NUCLEOTIDE SEQUENCE</scope>
    <source>
        <strain evidence="2">CCFEE 5312</strain>
    </source>
</reference>
<gene>
    <name evidence="2" type="ORF">LTR09_001975</name>
</gene>
<accession>A0AAJ0GG78</accession>
<dbReference type="AlphaFoldDB" id="A0AAJ0GG78"/>
<evidence type="ECO:0008006" key="4">
    <source>
        <dbReference type="Google" id="ProtNLM"/>
    </source>
</evidence>
<sequence length="586" mass="63323">MAVTSAAESTPALPDYLASPNAVFADEDVQWRYGRAPDYSKTRKVWEEGRKSDHVTGSLPQLVENLVKNWEVEASFKPRLQDWRTIDPENYSFAMSGGPPQSAEHMLKVGTYNAIIEPNEYYDPTNSDFASSHKTFKRMMPTFAWEVVEVYSGPPVVVFKWRHWGTMKNDYVGFNNKGEKVTAKAHGGPIEIFGTTVAKVDDKVRLQAVDTYMDSLSMFRQIAPYGIVNKEPMNKKADKAEALDSGPGHNGVKTAEEYNSIEAASNVDQAAGADIPKHISNNTGVAADAPIEQIGACPFMARNELSPHITLPDGHPDVPNTNGMNGSTGVHDASKDVNGRSGTDLCDTSETPTQPDFPVANGHGTDTAMEDQQSTVTPSPEHGSGSNGTVHPDSPATPTQSMFNHSAGGRVSTSGSDVSSDWSMVDAPQSQAELSTPDKTDGAQEGATHLASMNGNGDVSAVEQAPPHDIDMVNNRQPPKRAAVDNIPRSNYSSEVTGNVEDVVKAARSDGYVDESVMTGTYDAVDKHLESSADQVHPHLKTMEETVKPNPGEAVAVAGNTEETRQTYEEMSEIKPEEKELIMNGD</sequence>
<evidence type="ECO:0000256" key="1">
    <source>
        <dbReference type="SAM" id="MobiDB-lite"/>
    </source>
</evidence>
<dbReference type="PANTHER" id="PTHR31723:SF10">
    <property type="entry name" value="PATHOGEN-RELATED PROTEIN"/>
    <property type="match status" value="1"/>
</dbReference>
<dbReference type="InterPro" id="IPR032710">
    <property type="entry name" value="NTF2-like_dom_sf"/>
</dbReference>
<keyword evidence="3" id="KW-1185">Reference proteome</keyword>
<evidence type="ECO:0000313" key="2">
    <source>
        <dbReference type="EMBL" id="KAK3056937.1"/>
    </source>
</evidence>
<feature type="compositionally biased region" description="Low complexity" evidence="1">
    <location>
        <begin position="408"/>
        <end position="426"/>
    </location>
</feature>
<dbReference type="EMBL" id="JAWDJX010000004">
    <property type="protein sequence ID" value="KAK3056937.1"/>
    <property type="molecule type" value="Genomic_DNA"/>
</dbReference>
<evidence type="ECO:0000313" key="3">
    <source>
        <dbReference type="Proteomes" id="UP001271007"/>
    </source>
</evidence>
<feature type="region of interest" description="Disordered" evidence="1">
    <location>
        <begin position="307"/>
        <end position="493"/>
    </location>
</feature>
<comment type="caution">
    <text evidence="2">The sequence shown here is derived from an EMBL/GenBank/DDBJ whole genome shotgun (WGS) entry which is preliminary data.</text>
</comment>